<keyword evidence="6" id="KW-1185">Reference proteome</keyword>
<feature type="compositionally biased region" description="Basic and acidic residues" evidence="3">
    <location>
        <begin position="565"/>
        <end position="581"/>
    </location>
</feature>
<feature type="compositionally biased region" description="Polar residues" evidence="3">
    <location>
        <begin position="93"/>
        <end position="105"/>
    </location>
</feature>
<sequence>MVVRGKLECFCQSAVSPEDGDDARSSEWSALTSCGHVYHTKCIKRWIRCHNRAEAICPLHCPSRHVSVRNADSRRRTSYPLVRLYFEDDVTSDGLQSQAGSSQAATVPRGNGAREIDLFRGPNRDQLRGSDDEGHESLDETDHLDGEIADARAAIPTRQAGLDQEVERLRRELRETQATVRELRPLRELAREQAQRLVQFELACQYKESAIDELEDELGRRMDELEQWQMGQPDAQQRIIELEGRIDELEDVVQDARDELSSKVEQATTLEAKLREAESEAHEAKIKHREEVVRLKATLAMRGEEGEKTIRSLRNQVDGHDKALFEMRLAQDRIQHQADERVAECQRTTAKAIDKADEKAAQAVQAQKCAQEEVVMLKGQVQRLEAALKSWELKQAKTRHKYEELKRRRPKAAISDDDEDEGRPAGGVPSSPPAAANATSKPLPQSPAASPGLAFKIRNMTSSNFSSSLDLAAPSPSPRKRQRPTMSAAAPAATEVIEIPDSDDEKDLYGLPSPRPSSAKNPPLAGSGRHHHGTVPMPTMTDALSTYRHASGRVGNKPPLSSLSSDKHLPDFAKGATDHGPKSRKRLAGAR</sequence>
<gene>
    <name evidence="5" type="ORF">BQ2448_6730</name>
</gene>
<dbReference type="EMBL" id="FMSP01000020">
    <property type="protein sequence ID" value="SCV74298.1"/>
    <property type="molecule type" value="Genomic_DNA"/>
</dbReference>
<keyword evidence="1" id="KW-0862">Zinc</keyword>
<organism evidence="5 6">
    <name type="scientific">Microbotryum intermedium</name>
    <dbReference type="NCBI Taxonomy" id="269621"/>
    <lineage>
        <taxon>Eukaryota</taxon>
        <taxon>Fungi</taxon>
        <taxon>Dikarya</taxon>
        <taxon>Basidiomycota</taxon>
        <taxon>Pucciniomycotina</taxon>
        <taxon>Microbotryomycetes</taxon>
        <taxon>Microbotryales</taxon>
        <taxon>Microbotryaceae</taxon>
        <taxon>Microbotryum</taxon>
    </lineage>
</organism>
<evidence type="ECO:0000259" key="4">
    <source>
        <dbReference type="PROSITE" id="PS50089"/>
    </source>
</evidence>
<dbReference type="GO" id="GO:0008270">
    <property type="term" value="F:zinc ion binding"/>
    <property type="evidence" value="ECO:0007669"/>
    <property type="project" value="UniProtKB-KW"/>
</dbReference>
<dbReference type="Proteomes" id="UP000198372">
    <property type="component" value="Unassembled WGS sequence"/>
</dbReference>
<accession>A0A238FST7</accession>
<feature type="domain" description="RING-type" evidence="4">
    <location>
        <begin position="11"/>
        <end position="60"/>
    </location>
</feature>
<dbReference type="AlphaFoldDB" id="A0A238FST7"/>
<dbReference type="OrthoDB" id="8062037at2759"/>
<feature type="compositionally biased region" description="Basic and acidic residues" evidence="3">
    <location>
        <begin position="112"/>
        <end position="139"/>
    </location>
</feature>
<protein>
    <submittedName>
        <fullName evidence="5">BQ2448_6730 protein</fullName>
    </submittedName>
</protein>
<feature type="region of interest" description="Disordered" evidence="3">
    <location>
        <begin position="466"/>
        <end position="591"/>
    </location>
</feature>
<name>A0A238FST7_9BASI</name>
<dbReference type="InterPro" id="IPR001841">
    <property type="entry name" value="Znf_RING"/>
</dbReference>
<evidence type="ECO:0000313" key="5">
    <source>
        <dbReference type="EMBL" id="SCV74298.1"/>
    </source>
</evidence>
<keyword evidence="1" id="KW-0479">Metal-binding</keyword>
<evidence type="ECO:0000256" key="3">
    <source>
        <dbReference type="SAM" id="MobiDB-lite"/>
    </source>
</evidence>
<feature type="compositionally biased region" description="Basic residues" evidence="3">
    <location>
        <begin position="582"/>
        <end position="591"/>
    </location>
</feature>
<feature type="coiled-coil region" evidence="2">
    <location>
        <begin position="159"/>
        <end position="287"/>
    </location>
</feature>
<reference evidence="6" key="1">
    <citation type="submission" date="2016-09" db="EMBL/GenBank/DDBJ databases">
        <authorList>
            <person name="Jeantristanb JTB J.-T."/>
            <person name="Ricardo R."/>
        </authorList>
    </citation>
    <scope>NUCLEOTIDE SEQUENCE [LARGE SCALE GENOMIC DNA]</scope>
</reference>
<dbReference type="InterPro" id="IPR013083">
    <property type="entry name" value="Znf_RING/FYVE/PHD"/>
</dbReference>
<proteinExistence type="predicted"/>
<evidence type="ECO:0000313" key="6">
    <source>
        <dbReference type="Proteomes" id="UP000198372"/>
    </source>
</evidence>
<dbReference type="Gene3D" id="3.30.40.10">
    <property type="entry name" value="Zinc/RING finger domain, C3HC4 (zinc finger)"/>
    <property type="match status" value="1"/>
</dbReference>
<feature type="region of interest" description="Disordered" evidence="3">
    <location>
        <begin position="93"/>
        <end position="139"/>
    </location>
</feature>
<feature type="compositionally biased region" description="Low complexity" evidence="3">
    <location>
        <begin position="426"/>
        <end position="442"/>
    </location>
</feature>
<dbReference type="PROSITE" id="PS50089">
    <property type="entry name" value="ZF_RING_2"/>
    <property type="match status" value="1"/>
</dbReference>
<evidence type="ECO:0000256" key="2">
    <source>
        <dbReference type="SAM" id="Coils"/>
    </source>
</evidence>
<dbReference type="SUPFAM" id="SSF57850">
    <property type="entry name" value="RING/U-box"/>
    <property type="match status" value="1"/>
</dbReference>
<keyword evidence="1" id="KW-0863">Zinc-finger</keyword>
<feature type="region of interest" description="Disordered" evidence="3">
    <location>
        <begin position="398"/>
        <end position="451"/>
    </location>
</feature>
<evidence type="ECO:0000256" key="1">
    <source>
        <dbReference type="PROSITE-ProRule" id="PRU00175"/>
    </source>
</evidence>
<keyword evidence="2" id="KW-0175">Coiled coil</keyword>